<dbReference type="InterPro" id="IPR011743">
    <property type="entry name" value="Caa3_sub_IV"/>
</dbReference>
<proteinExistence type="predicted"/>
<feature type="transmembrane region" description="Helical" evidence="7">
    <location>
        <begin position="53"/>
        <end position="76"/>
    </location>
</feature>
<dbReference type="GO" id="GO:0005886">
    <property type="term" value="C:plasma membrane"/>
    <property type="evidence" value="ECO:0007669"/>
    <property type="project" value="UniProtKB-SubCell"/>
</dbReference>
<dbReference type="EMBL" id="CP045851">
    <property type="protein sequence ID" value="QGG96724.1"/>
    <property type="molecule type" value="Genomic_DNA"/>
</dbReference>
<feature type="region of interest" description="Disordered" evidence="6">
    <location>
        <begin position="1"/>
        <end position="24"/>
    </location>
</feature>
<name>A0A5Q2RMN2_9ACTN</name>
<keyword evidence="9" id="KW-1185">Reference proteome</keyword>
<dbReference type="Proteomes" id="UP000334019">
    <property type="component" value="Chromosome"/>
</dbReference>
<dbReference type="Pfam" id="PF03626">
    <property type="entry name" value="COX4_pro"/>
    <property type="match status" value="1"/>
</dbReference>
<accession>A0A5Q2RMN2</accession>
<evidence type="ECO:0000256" key="5">
    <source>
        <dbReference type="ARBA" id="ARBA00023136"/>
    </source>
</evidence>
<sequence>MSSVATPDSSAELPVADEHAHEHPGEKTYLKIAVILAVLTALEVATYPAEDALGSAVIPILLVLMVIKFWYVAAFFMHLKFDSRMFSWVFIAGIVTGAACYLAVLATFEFFG</sequence>
<evidence type="ECO:0000256" key="4">
    <source>
        <dbReference type="ARBA" id="ARBA00022989"/>
    </source>
</evidence>
<evidence type="ECO:0000256" key="6">
    <source>
        <dbReference type="SAM" id="MobiDB-lite"/>
    </source>
</evidence>
<evidence type="ECO:0000256" key="7">
    <source>
        <dbReference type="SAM" id="Phobius"/>
    </source>
</evidence>
<comment type="subcellular location">
    <subcellularLocation>
        <location evidence="1">Cell membrane</location>
        <topology evidence="1">Multi-pass membrane protein</topology>
    </subcellularLocation>
</comment>
<evidence type="ECO:0000256" key="3">
    <source>
        <dbReference type="ARBA" id="ARBA00022692"/>
    </source>
</evidence>
<keyword evidence="2" id="KW-1003">Cell membrane</keyword>
<keyword evidence="5 7" id="KW-0472">Membrane</keyword>
<reference evidence="8 9" key="1">
    <citation type="submission" date="2019-11" db="EMBL/GenBank/DDBJ databases">
        <authorList>
            <person name="He Y."/>
        </authorList>
    </citation>
    <scope>NUCLEOTIDE SEQUENCE [LARGE SCALE GENOMIC DNA]</scope>
    <source>
        <strain evidence="8 9">SCSIO 58843</strain>
    </source>
</reference>
<dbReference type="KEGG" id="atq:GH723_17370"/>
<evidence type="ECO:0000256" key="1">
    <source>
        <dbReference type="ARBA" id="ARBA00004651"/>
    </source>
</evidence>
<evidence type="ECO:0000313" key="8">
    <source>
        <dbReference type="EMBL" id="QGG96724.1"/>
    </source>
</evidence>
<evidence type="ECO:0000313" key="9">
    <source>
        <dbReference type="Proteomes" id="UP000334019"/>
    </source>
</evidence>
<keyword evidence="3 7" id="KW-0812">Transmembrane</keyword>
<protein>
    <submittedName>
        <fullName evidence="8">Cytochrome C oxidase subunit IV</fullName>
    </submittedName>
</protein>
<dbReference type="RefSeq" id="WP_153760828.1">
    <property type="nucleotide sequence ID" value="NZ_CP045851.1"/>
</dbReference>
<dbReference type="NCBIfam" id="TIGR02229">
    <property type="entry name" value="caa3_sub_IV"/>
    <property type="match status" value="1"/>
</dbReference>
<organism evidence="8 9">
    <name type="scientific">Actinomarinicola tropica</name>
    <dbReference type="NCBI Taxonomy" id="2789776"/>
    <lineage>
        <taxon>Bacteria</taxon>
        <taxon>Bacillati</taxon>
        <taxon>Actinomycetota</taxon>
        <taxon>Acidimicrobiia</taxon>
        <taxon>Acidimicrobiales</taxon>
        <taxon>Iamiaceae</taxon>
        <taxon>Actinomarinicola</taxon>
    </lineage>
</organism>
<feature type="transmembrane region" description="Helical" evidence="7">
    <location>
        <begin position="88"/>
        <end position="108"/>
    </location>
</feature>
<dbReference type="InterPro" id="IPR005171">
    <property type="entry name" value="Cyt_c_oxidase_su4_prok"/>
</dbReference>
<dbReference type="AlphaFoldDB" id="A0A5Q2RMN2"/>
<gene>
    <name evidence="8" type="ORF">GH723_17370</name>
</gene>
<evidence type="ECO:0000256" key="2">
    <source>
        <dbReference type="ARBA" id="ARBA00022475"/>
    </source>
</evidence>
<keyword evidence="4 7" id="KW-1133">Transmembrane helix</keyword>